<evidence type="ECO:0000313" key="4">
    <source>
        <dbReference type="Proteomes" id="UP000000719"/>
    </source>
</evidence>
<keyword evidence="4" id="KW-1185">Reference proteome</keyword>
<organism evidence="3 4">
    <name type="scientific">Halothermothrix orenii (strain H 168 / OCM 544 / DSM 9562)</name>
    <dbReference type="NCBI Taxonomy" id="373903"/>
    <lineage>
        <taxon>Bacteria</taxon>
        <taxon>Bacillati</taxon>
        <taxon>Bacillota</taxon>
        <taxon>Clostridia</taxon>
        <taxon>Halanaerobiales</taxon>
        <taxon>Halothermotrichaceae</taxon>
        <taxon>Halothermothrix</taxon>
    </lineage>
</organism>
<dbReference type="OrthoDB" id="9802525at2"/>
<dbReference type="RefSeq" id="WP_012636054.1">
    <property type="nucleotide sequence ID" value="NC_011899.1"/>
</dbReference>
<feature type="domain" description="Glycosyl transferase family 1" evidence="1">
    <location>
        <begin position="191"/>
        <end position="350"/>
    </location>
</feature>
<dbReference type="HOGENOM" id="CLU_009583_2_0_9"/>
<protein>
    <submittedName>
        <fullName evidence="3">Glycosyl transferase group 1</fullName>
    </submittedName>
</protein>
<dbReference type="SUPFAM" id="SSF53756">
    <property type="entry name" value="UDP-Glycosyltransferase/glycogen phosphorylase"/>
    <property type="match status" value="1"/>
</dbReference>
<name>B8CX50_HALOH</name>
<evidence type="ECO:0000259" key="2">
    <source>
        <dbReference type="Pfam" id="PF13439"/>
    </source>
</evidence>
<gene>
    <name evidence="3" type="ordered locus">Hore_11160</name>
</gene>
<dbReference type="PANTHER" id="PTHR45947:SF3">
    <property type="entry name" value="SULFOQUINOVOSYL TRANSFERASE SQD2"/>
    <property type="match status" value="1"/>
</dbReference>
<feature type="domain" description="Glycosyltransferase subfamily 4-like N-terminal" evidence="2">
    <location>
        <begin position="14"/>
        <end position="179"/>
    </location>
</feature>
<reference evidence="3 4" key="1">
    <citation type="journal article" date="2009" name="PLoS ONE">
        <title>Genome analysis of the anaerobic thermohalophilic bacterium Halothermothrix orenii.</title>
        <authorList>
            <person name="Mavromatis K."/>
            <person name="Ivanova N."/>
            <person name="Anderson I."/>
            <person name="Lykidis A."/>
            <person name="Hooper S.D."/>
            <person name="Sun H."/>
            <person name="Kunin V."/>
            <person name="Lapidus A."/>
            <person name="Hugenholtz P."/>
            <person name="Patel B."/>
            <person name="Kyrpides N.C."/>
        </authorList>
    </citation>
    <scope>NUCLEOTIDE SEQUENCE [LARGE SCALE GENOMIC DNA]</scope>
    <source>
        <strain evidence="4">H 168 / OCM 544 / DSM 9562</strain>
    </source>
</reference>
<dbReference type="GO" id="GO:0016758">
    <property type="term" value="F:hexosyltransferase activity"/>
    <property type="evidence" value="ECO:0007669"/>
    <property type="project" value="TreeGrafter"/>
</dbReference>
<proteinExistence type="predicted"/>
<dbReference type="InterPro" id="IPR001296">
    <property type="entry name" value="Glyco_trans_1"/>
</dbReference>
<dbReference type="eggNOG" id="COG0438">
    <property type="taxonomic scope" value="Bacteria"/>
</dbReference>
<keyword evidence="3" id="KW-0808">Transferase</keyword>
<dbReference type="InterPro" id="IPR050194">
    <property type="entry name" value="Glycosyltransferase_grp1"/>
</dbReference>
<dbReference type="InterPro" id="IPR028098">
    <property type="entry name" value="Glyco_trans_4-like_N"/>
</dbReference>
<dbReference type="Pfam" id="PF13439">
    <property type="entry name" value="Glyco_transf_4"/>
    <property type="match status" value="1"/>
</dbReference>
<dbReference type="CDD" id="cd03814">
    <property type="entry name" value="GT4-like"/>
    <property type="match status" value="1"/>
</dbReference>
<dbReference type="Proteomes" id="UP000000719">
    <property type="component" value="Chromosome"/>
</dbReference>
<sequence>MKVALFTDTFSPQINGVTKNLDKLINYYEKHGIKYIVFAPKMPEIKDYMENNIIRLASLKFILYPECRVSLPNYFKIKEKLDKFKPDLIKVITPFNLGLCGLRYSKRNNIPLIASYHTNFDKYLSYYNLRFLEKPVWNFLKWFHGQSSLNLCPSKMTKRELEEKGIENIRVWGRGIDTDLFSPEKRSNNVRKRYNFENKLALLYVGRLAPEKNLKLLIKAVKLLNKKYKNKISLILTGEGPMFSELKEIAPENTIFTGYLTGKTLASIYVSSDVFVFPSVTETYGNVILEAMASGLPVVAFDAGGVKENLIDRYNGLACFRNNIDDFVNKIEEVISNESLRETLGQNARQHALNNTWNEVFNELFDYYRSILGKIDNNVIKSA</sequence>
<dbReference type="Gene3D" id="3.40.50.2000">
    <property type="entry name" value="Glycogen Phosphorylase B"/>
    <property type="match status" value="2"/>
</dbReference>
<evidence type="ECO:0000313" key="3">
    <source>
        <dbReference type="EMBL" id="ACL69869.1"/>
    </source>
</evidence>
<dbReference type="CAZy" id="GT4">
    <property type="family name" value="Glycosyltransferase Family 4"/>
</dbReference>
<dbReference type="EMBL" id="CP001098">
    <property type="protein sequence ID" value="ACL69869.1"/>
    <property type="molecule type" value="Genomic_DNA"/>
</dbReference>
<dbReference type="AlphaFoldDB" id="B8CX50"/>
<accession>B8CX50</accession>
<dbReference type="KEGG" id="hor:Hore_11160"/>
<dbReference type="STRING" id="373903.Hore_11160"/>
<dbReference type="Pfam" id="PF00534">
    <property type="entry name" value="Glycos_transf_1"/>
    <property type="match status" value="1"/>
</dbReference>
<dbReference type="PANTHER" id="PTHR45947">
    <property type="entry name" value="SULFOQUINOVOSYL TRANSFERASE SQD2"/>
    <property type="match status" value="1"/>
</dbReference>
<evidence type="ECO:0000259" key="1">
    <source>
        <dbReference type="Pfam" id="PF00534"/>
    </source>
</evidence>